<evidence type="ECO:0000313" key="6">
    <source>
        <dbReference type="Proteomes" id="UP000251891"/>
    </source>
</evidence>
<keyword evidence="2" id="KW-0238">DNA-binding</keyword>
<dbReference type="PANTHER" id="PTHR33204:SF18">
    <property type="entry name" value="TRANSCRIPTIONAL REGULATORY PROTEIN"/>
    <property type="match status" value="1"/>
</dbReference>
<dbReference type="InterPro" id="IPR036388">
    <property type="entry name" value="WH-like_DNA-bd_sf"/>
</dbReference>
<evidence type="ECO:0000256" key="3">
    <source>
        <dbReference type="ARBA" id="ARBA00023163"/>
    </source>
</evidence>
<name>A0A365GZM5_9ACTN</name>
<feature type="domain" description="HTH hxlR-type" evidence="4">
    <location>
        <begin position="10"/>
        <end position="107"/>
    </location>
</feature>
<dbReference type="GO" id="GO:0003677">
    <property type="term" value="F:DNA binding"/>
    <property type="evidence" value="ECO:0007669"/>
    <property type="project" value="UniProtKB-KW"/>
</dbReference>
<comment type="caution">
    <text evidence="5">The sequence shown here is derived from an EMBL/GenBank/DDBJ whole genome shotgun (WGS) entry which is preliminary data.</text>
</comment>
<proteinExistence type="predicted"/>
<keyword evidence="1" id="KW-0805">Transcription regulation</keyword>
<evidence type="ECO:0000256" key="2">
    <source>
        <dbReference type="ARBA" id="ARBA00023125"/>
    </source>
</evidence>
<dbReference type="InterPro" id="IPR036390">
    <property type="entry name" value="WH_DNA-bd_sf"/>
</dbReference>
<dbReference type="Proteomes" id="UP000251891">
    <property type="component" value="Unassembled WGS sequence"/>
</dbReference>
<protein>
    <submittedName>
        <fullName evidence="5">Transcriptional regulator</fullName>
    </submittedName>
</protein>
<dbReference type="PROSITE" id="PS51118">
    <property type="entry name" value="HTH_HXLR"/>
    <property type="match status" value="1"/>
</dbReference>
<keyword evidence="6" id="KW-1185">Reference proteome</keyword>
<dbReference type="RefSeq" id="WP_111870762.1">
    <property type="nucleotide sequence ID" value="NZ_QLYX01000014.1"/>
</dbReference>
<keyword evidence="3" id="KW-0804">Transcription</keyword>
<dbReference type="OrthoDB" id="3526217at2"/>
<dbReference type="SUPFAM" id="SSF46785">
    <property type="entry name" value="Winged helix' DNA-binding domain"/>
    <property type="match status" value="1"/>
</dbReference>
<dbReference type="PANTHER" id="PTHR33204">
    <property type="entry name" value="TRANSCRIPTIONAL REGULATOR, MARR FAMILY"/>
    <property type="match status" value="1"/>
</dbReference>
<dbReference type="InterPro" id="IPR002577">
    <property type="entry name" value="HTH_HxlR"/>
</dbReference>
<evidence type="ECO:0000259" key="4">
    <source>
        <dbReference type="PROSITE" id="PS51118"/>
    </source>
</evidence>
<evidence type="ECO:0000313" key="5">
    <source>
        <dbReference type="EMBL" id="RAY12272.1"/>
    </source>
</evidence>
<dbReference type="AlphaFoldDB" id="A0A365GZM5"/>
<evidence type="ECO:0000256" key="1">
    <source>
        <dbReference type="ARBA" id="ARBA00023015"/>
    </source>
</evidence>
<dbReference type="EMBL" id="QLYX01000014">
    <property type="protein sequence ID" value="RAY12272.1"/>
    <property type="molecule type" value="Genomic_DNA"/>
</dbReference>
<dbReference type="Pfam" id="PF01638">
    <property type="entry name" value="HxlR"/>
    <property type="match status" value="1"/>
</dbReference>
<gene>
    <name evidence="5" type="ORF">DPM19_26545</name>
</gene>
<sequence length="149" mass="17028">MPDTVAPRECSIADVLDLVGERWTLLVVRELSHGVRRFERLVRNIGASRDILTNRLRKLETAGIIRRERYSHHALRYEYHLTAAGWELCDVLLTLMKWGDRHLNPDDPPLRLRHSCDEVLEPALICRHCGEPARKGLHSPTGRGALPAD</sequence>
<reference evidence="5 6" key="1">
    <citation type="submission" date="2018-06" db="EMBL/GenBank/DDBJ databases">
        <title>Actinomadura craniellae sp. nov. isolated from marine sponge Craniella sp.</title>
        <authorList>
            <person name="Li L."/>
            <person name="Xu Q.H."/>
            <person name="Lin H.W."/>
            <person name="Lu Y.H."/>
        </authorList>
    </citation>
    <scope>NUCLEOTIDE SEQUENCE [LARGE SCALE GENOMIC DNA]</scope>
    <source>
        <strain evidence="5 6">LHW63021</strain>
    </source>
</reference>
<organism evidence="5 6">
    <name type="scientific">Actinomadura craniellae</name>
    <dbReference type="NCBI Taxonomy" id="2231787"/>
    <lineage>
        <taxon>Bacteria</taxon>
        <taxon>Bacillati</taxon>
        <taxon>Actinomycetota</taxon>
        <taxon>Actinomycetes</taxon>
        <taxon>Streptosporangiales</taxon>
        <taxon>Thermomonosporaceae</taxon>
        <taxon>Actinomadura</taxon>
    </lineage>
</organism>
<dbReference type="Gene3D" id="1.10.10.10">
    <property type="entry name" value="Winged helix-like DNA-binding domain superfamily/Winged helix DNA-binding domain"/>
    <property type="match status" value="1"/>
</dbReference>
<accession>A0A365GZM5</accession>